<organism evidence="5 6">
    <name type="scientific">Aspergillus brasiliensis (strain CBS 101740 / IMI 381727 / IBT 21946)</name>
    <dbReference type="NCBI Taxonomy" id="767769"/>
    <lineage>
        <taxon>Eukaryota</taxon>
        <taxon>Fungi</taxon>
        <taxon>Dikarya</taxon>
        <taxon>Ascomycota</taxon>
        <taxon>Pezizomycotina</taxon>
        <taxon>Eurotiomycetes</taxon>
        <taxon>Eurotiomycetidae</taxon>
        <taxon>Eurotiales</taxon>
        <taxon>Aspergillaceae</taxon>
        <taxon>Aspergillus</taxon>
        <taxon>Aspergillus subgen. Circumdati</taxon>
    </lineage>
</organism>
<dbReference type="VEuPathDB" id="FungiDB:ASPBRDRAFT_136293"/>
<dbReference type="Pfam" id="PF00107">
    <property type="entry name" value="ADH_zinc_N"/>
    <property type="match status" value="1"/>
</dbReference>
<dbReference type="InterPro" id="IPR047122">
    <property type="entry name" value="Trans-enoyl_RdTase-like"/>
</dbReference>
<evidence type="ECO:0000313" key="5">
    <source>
        <dbReference type="EMBL" id="OJJ67242.1"/>
    </source>
</evidence>
<dbReference type="OrthoDB" id="48317at2759"/>
<dbReference type="Gene3D" id="3.90.180.10">
    <property type="entry name" value="Medium-chain alcohol dehydrogenases, catalytic domain"/>
    <property type="match status" value="1"/>
</dbReference>
<evidence type="ECO:0000259" key="4">
    <source>
        <dbReference type="Pfam" id="PF00107"/>
    </source>
</evidence>
<dbReference type="OMA" id="WAPIYKK"/>
<dbReference type="GO" id="GO:0016651">
    <property type="term" value="F:oxidoreductase activity, acting on NAD(P)H"/>
    <property type="evidence" value="ECO:0007669"/>
    <property type="project" value="InterPro"/>
</dbReference>
<feature type="domain" description="Alcohol dehydrogenase-like C-terminal" evidence="4">
    <location>
        <begin position="62"/>
        <end position="133"/>
    </location>
</feature>
<keyword evidence="1" id="KW-0547">Nucleotide-binding</keyword>
<evidence type="ECO:0000313" key="6">
    <source>
        <dbReference type="Proteomes" id="UP000184499"/>
    </source>
</evidence>
<evidence type="ECO:0000256" key="3">
    <source>
        <dbReference type="ARBA" id="ARBA00023002"/>
    </source>
</evidence>
<dbReference type="STRING" id="767769.A0A1L9U6I6"/>
<feature type="non-terminal residue" evidence="5">
    <location>
        <position position="1"/>
    </location>
</feature>
<evidence type="ECO:0000256" key="2">
    <source>
        <dbReference type="ARBA" id="ARBA00022857"/>
    </source>
</evidence>
<dbReference type="InterPro" id="IPR036291">
    <property type="entry name" value="NAD(P)-bd_dom_sf"/>
</dbReference>
<protein>
    <recommendedName>
        <fullName evidence="4">Alcohol dehydrogenase-like C-terminal domain-containing protein</fullName>
    </recommendedName>
</protein>
<dbReference type="Proteomes" id="UP000184499">
    <property type="component" value="Unassembled WGS sequence"/>
</dbReference>
<dbReference type="InterPro" id="IPR013149">
    <property type="entry name" value="ADH-like_C"/>
</dbReference>
<reference evidence="6" key="1">
    <citation type="journal article" date="2017" name="Genome Biol.">
        <title>Comparative genomics reveals high biological diversity and specific adaptations in the industrially and medically important fungal genus Aspergillus.</title>
        <authorList>
            <person name="de Vries R.P."/>
            <person name="Riley R."/>
            <person name="Wiebenga A."/>
            <person name="Aguilar-Osorio G."/>
            <person name="Amillis S."/>
            <person name="Uchima C.A."/>
            <person name="Anderluh G."/>
            <person name="Asadollahi M."/>
            <person name="Askin M."/>
            <person name="Barry K."/>
            <person name="Battaglia E."/>
            <person name="Bayram O."/>
            <person name="Benocci T."/>
            <person name="Braus-Stromeyer S.A."/>
            <person name="Caldana C."/>
            <person name="Canovas D."/>
            <person name="Cerqueira G.C."/>
            <person name="Chen F."/>
            <person name="Chen W."/>
            <person name="Choi C."/>
            <person name="Clum A."/>
            <person name="Dos Santos R.A."/>
            <person name="Damasio A.R."/>
            <person name="Diallinas G."/>
            <person name="Emri T."/>
            <person name="Fekete E."/>
            <person name="Flipphi M."/>
            <person name="Freyberg S."/>
            <person name="Gallo A."/>
            <person name="Gournas C."/>
            <person name="Habgood R."/>
            <person name="Hainaut M."/>
            <person name="Harispe M.L."/>
            <person name="Henrissat B."/>
            <person name="Hilden K.S."/>
            <person name="Hope R."/>
            <person name="Hossain A."/>
            <person name="Karabika E."/>
            <person name="Karaffa L."/>
            <person name="Karanyi Z."/>
            <person name="Krasevec N."/>
            <person name="Kuo A."/>
            <person name="Kusch H."/>
            <person name="LaButti K."/>
            <person name="Lagendijk E.L."/>
            <person name="Lapidus A."/>
            <person name="Levasseur A."/>
            <person name="Lindquist E."/>
            <person name="Lipzen A."/>
            <person name="Logrieco A.F."/>
            <person name="MacCabe A."/>
            <person name="Maekelae M.R."/>
            <person name="Malavazi I."/>
            <person name="Melin P."/>
            <person name="Meyer V."/>
            <person name="Mielnichuk N."/>
            <person name="Miskei M."/>
            <person name="Molnar A.P."/>
            <person name="Mule G."/>
            <person name="Ngan C.Y."/>
            <person name="Orejas M."/>
            <person name="Orosz E."/>
            <person name="Ouedraogo J.P."/>
            <person name="Overkamp K.M."/>
            <person name="Park H.-S."/>
            <person name="Perrone G."/>
            <person name="Piumi F."/>
            <person name="Punt P.J."/>
            <person name="Ram A.F."/>
            <person name="Ramon A."/>
            <person name="Rauscher S."/>
            <person name="Record E."/>
            <person name="Riano-Pachon D.M."/>
            <person name="Robert V."/>
            <person name="Roehrig J."/>
            <person name="Ruller R."/>
            <person name="Salamov A."/>
            <person name="Salih N.S."/>
            <person name="Samson R.A."/>
            <person name="Sandor E."/>
            <person name="Sanguinetti M."/>
            <person name="Schuetze T."/>
            <person name="Sepcic K."/>
            <person name="Shelest E."/>
            <person name="Sherlock G."/>
            <person name="Sophianopoulou V."/>
            <person name="Squina F.M."/>
            <person name="Sun H."/>
            <person name="Susca A."/>
            <person name="Todd R.B."/>
            <person name="Tsang A."/>
            <person name="Unkles S.E."/>
            <person name="van de Wiele N."/>
            <person name="van Rossen-Uffink D."/>
            <person name="Oliveira J.V."/>
            <person name="Vesth T.C."/>
            <person name="Visser J."/>
            <person name="Yu J.-H."/>
            <person name="Zhou M."/>
            <person name="Andersen M.R."/>
            <person name="Archer D.B."/>
            <person name="Baker S.E."/>
            <person name="Benoit I."/>
            <person name="Brakhage A.A."/>
            <person name="Braus G.H."/>
            <person name="Fischer R."/>
            <person name="Frisvad J.C."/>
            <person name="Goldman G.H."/>
            <person name="Houbraken J."/>
            <person name="Oakley B."/>
            <person name="Pocsi I."/>
            <person name="Scazzocchio C."/>
            <person name="Seiboth B."/>
            <person name="vanKuyk P.A."/>
            <person name="Wortman J."/>
            <person name="Dyer P.S."/>
            <person name="Grigoriev I.V."/>
        </authorList>
    </citation>
    <scope>NUCLEOTIDE SEQUENCE [LARGE SCALE GENOMIC DNA]</scope>
    <source>
        <strain evidence="6">CBS 101740 / IMI 381727 / IBT 21946</strain>
    </source>
</reference>
<dbReference type="AlphaFoldDB" id="A0A1L9U6I6"/>
<keyword evidence="3" id="KW-0560">Oxidoreductase</keyword>
<dbReference type="RefSeq" id="XP_067474491.1">
    <property type="nucleotide sequence ID" value="XM_067618779.1"/>
</dbReference>
<keyword evidence="2" id="KW-0521">NADP</keyword>
<dbReference type="SUPFAM" id="SSF51735">
    <property type="entry name" value="NAD(P)-binding Rossmann-fold domains"/>
    <property type="match status" value="1"/>
</dbReference>
<sequence length="234" mass="24761">SRALKTPVPDSLTFETAVVLPLAISTAAAGLYAKEILGLPLPTIKPSMTEKTILVWGGSSSVGTAAIQLAVASGIQVITTASTHNVEFVKSLGAVAAVDHRSPTVVADIATALRTTNFVGVYDAISTPETAKAISAIFDELDVALPVASVHPVERLSERFAPKFAMTFDIAWGPNEYIGKHVWQEYLPRALKSGSVQAKPDPYVVGSRLEDIQQALSLQKEGVSAKKIVVTLVQ</sequence>
<dbReference type="CDD" id="cd08249">
    <property type="entry name" value="enoyl_reductase_like"/>
    <property type="match status" value="1"/>
</dbReference>
<dbReference type="GO" id="GO:0000166">
    <property type="term" value="F:nucleotide binding"/>
    <property type="evidence" value="ECO:0007669"/>
    <property type="project" value="UniProtKB-KW"/>
</dbReference>
<dbReference type="EMBL" id="KV878695">
    <property type="protein sequence ID" value="OJJ67242.1"/>
    <property type="molecule type" value="Genomic_DNA"/>
</dbReference>
<dbReference type="PANTHER" id="PTHR45348">
    <property type="entry name" value="HYPOTHETICAL OXIDOREDUCTASE (EUROFUNG)"/>
    <property type="match status" value="1"/>
</dbReference>
<keyword evidence="6" id="KW-1185">Reference proteome</keyword>
<gene>
    <name evidence="5" type="ORF">ASPBRDRAFT_136293</name>
</gene>
<dbReference type="Gene3D" id="3.40.50.720">
    <property type="entry name" value="NAD(P)-binding Rossmann-like Domain"/>
    <property type="match status" value="1"/>
</dbReference>
<dbReference type="GeneID" id="93571267"/>
<evidence type="ECO:0000256" key="1">
    <source>
        <dbReference type="ARBA" id="ARBA00022741"/>
    </source>
</evidence>
<proteinExistence type="predicted"/>
<accession>A0A1L9U6I6</accession>
<name>A0A1L9U6I6_ASPBC</name>
<dbReference type="PANTHER" id="PTHR45348:SF2">
    <property type="entry name" value="ZINC-TYPE ALCOHOL DEHYDROGENASE-LIKE PROTEIN C2E1P3.01"/>
    <property type="match status" value="1"/>
</dbReference>